<dbReference type="RefSeq" id="WP_191143368.1">
    <property type="nucleotide sequence ID" value="NZ_JACXAF010000003.1"/>
</dbReference>
<reference evidence="2" key="1">
    <citation type="submission" date="2020-09" db="EMBL/GenBank/DDBJ databases">
        <title>A novel bacterium of genus Neiella, isolated from South China Sea.</title>
        <authorList>
            <person name="Huang H."/>
            <person name="Mo K."/>
            <person name="Hu Y."/>
        </authorList>
    </citation>
    <scope>NUCLEOTIDE SEQUENCE</scope>
    <source>
        <strain evidence="2">HB171785</strain>
    </source>
</reference>
<feature type="transmembrane region" description="Helical" evidence="1">
    <location>
        <begin position="105"/>
        <end position="122"/>
    </location>
</feature>
<keyword evidence="3" id="KW-1185">Reference proteome</keyword>
<dbReference type="AlphaFoldDB" id="A0A8J6R1U4"/>
<feature type="transmembrane region" description="Helical" evidence="1">
    <location>
        <begin position="12"/>
        <end position="30"/>
    </location>
</feature>
<evidence type="ECO:0000313" key="3">
    <source>
        <dbReference type="Proteomes" id="UP000638014"/>
    </source>
</evidence>
<comment type="caution">
    <text evidence="2">The sequence shown here is derived from an EMBL/GenBank/DDBJ whole genome shotgun (WGS) entry which is preliminary data.</text>
</comment>
<evidence type="ECO:0000313" key="2">
    <source>
        <dbReference type="EMBL" id="MBD1388240.1"/>
    </source>
</evidence>
<evidence type="ECO:0000256" key="1">
    <source>
        <dbReference type="SAM" id="Phobius"/>
    </source>
</evidence>
<protein>
    <submittedName>
        <fullName evidence="2">Uncharacterized protein</fullName>
    </submittedName>
</protein>
<keyword evidence="1" id="KW-0812">Transmembrane</keyword>
<keyword evidence="1" id="KW-1133">Transmembrane helix</keyword>
<feature type="transmembrane region" description="Helical" evidence="1">
    <location>
        <begin position="42"/>
        <end position="58"/>
    </location>
</feature>
<gene>
    <name evidence="2" type="ORF">IC617_02245</name>
</gene>
<organism evidence="2 3">
    <name type="scientific">Neiella litorisoli</name>
    <dbReference type="NCBI Taxonomy" id="2771431"/>
    <lineage>
        <taxon>Bacteria</taxon>
        <taxon>Pseudomonadati</taxon>
        <taxon>Pseudomonadota</taxon>
        <taxon>Gammaproteobacteria</taxon>
        <taxon>Alteromonadales</taxon>
        <taxon>Echinimonadaceae</taxon>
        <taxon>Neiella</taxon>
    </lineage>
</organism>
<dbReference type="Proteomes" id="UP000638014">
    <property type="component" value="Unassembled WGS sequence"/>
</dbReference>
<sequence length="135" mass="15093">MFDRHNVATKTLVTLLTLSSLLGFLLFGYMVLPEVAGDDSGLYLYQALLTGLLAWMISRKSIMALRITGVLSLVQIIEIEAQSWSLGVGAPLKILLSWQANGIEYGVNLYALFIMLLIWLAYRKFRQQDAAEVSH</sequence>
<keyword evidence="1" id="KW-0472">Membrane</keyword>
<name>A0A8J6R1U4_9GAMM</name>
<accession>A0A8J6R1U4</accession>
<dbReference type="EMBL" id="JACXAF010000003">
    <property type="protein sequence ID" value="MBD1388240.1"/>
    <property type="molecule type" value="Genomic_DNA"/>
</dbReference>
<proteinExistence type="predicted"/>